<dbReference type="RefSeq" id="WP_201072697.1">
    <property type="nucleotide sequence ID" value="NZ_CP067420.1"/>
</dbReference>
<organism evidence="2 3">
    <name type="scientific">Skermanella cutis</name>
    <dbReference type="NCBI Taxonomy" id="2775420"/>
    <lineage>
        <taxon>Bacteria</taxon>
        <taxon>Pseudomonadati</taxon>
        <taxon>Pseudomonadota</taxon>
        <taxon>Alphaproteobacteria</taxon>
        <taxon>Rhodospirillales</taxon>
        <taxon>Azospirillaceae</taxon>
        <taxon>Skermanella</taxon>
    </lineage>
</organism>
<feature type="region of interest" description="Disordered" evidence="1">
    <location>
        <begin position="65"/>
        <end position="89"/>
    </location>
</feature>
<accession>A0ABX7B1H0</accession>
<gene>
    <name evidence="2" type="ORF">IGS68_19175</name>
</gene>
<proteinExistence type="predicted"/>
<evidence type="ECO:0000313" key="3">
    <source>
        <dbReference type="Proteomes" id="UP000595197"/>
    </source>
</evidence>
<dbReference type="Proteomes" id="UP000595197">
    <property type="component" value="Chromosome"/>
</dbReference>
<reference evidence="2" key="1">
    <citation type="submission" date="2021-02" db="EMBL/GenBank/DDBJ databases">
        <title>Skermanella TT6 skin isolate.</title>
        <authorList>
            <person name="Lee K."/>
            <person name="Ganzorig M."/>
        </authorList>
    </citation>
    <scope>NUCLEOTIDE SEQUENCE</scope>
    <source>
        <strain evidence="2">TT6</strain>
    </source>
</reference>
<dbReference type="EMBL" id="CP067420">
    <property type="protein sequence ID" value="QQP88167.1"/>
    <property type="molecule type" value="Genomic_DNA"/>
</dbReference>
<evidence type="ECO:0000313" key="2">
    <source>
        <dbReference type="EMBL" id="QQP88167.1"/>
    </source>
</evidence>
<sequence>MITQPKAKGPLASLTFNLRKVLQRMLQVAIDPGLPNDFQHSASVGVGLSSWRSCADFAYLRIEHGLPNGQSDDRDRQEDDGWPSQPGVRLPALRQLAGCDVGCN</sequence>
<evidence type="ECO:0000256" key="1">
    <source>
        <dbReference type="SAM" id="MobiDB-lite"/>
    </source>
</evidence>
<name>A0ABX7B1H0_9PROT</name>
<protein>
    <submittedName>
        <fullName evidence="2">Uncharacterized protein</fullName>
    </submittedName>
</protein>
<keyword evidence="3" id="KW-1185">Reference proteome</keyword>